<comment type="similarity">
    <text evidence="6 16">Belongs to the purine/pyrimidine phosphoribosyltransferase family.</text>
</comment>
<evidence type="ECO:0000256" key="12">
    <source>
        <dbReference type="ARBA" id="ARBA00022741"/>
    </source>
</evidence>
<organism evidence="18 19">
    <name type="scientific">Bacillus albus</name>
    <dbReference type="NCBI Taxonomy" id="2026189"/>
    <lineage>
        <taxon>Bacteria</taxon>
        <taxon>Bacillati</taxon>
        <taxon>Bacillota</taxon>
        <taxon>Bacilli</taxon>
        <taxon>Bacillales</taxon>
        <taxon>Bacillaceae</taxon>
        <taxon>Bacillus</taxon>
        <taxon>Bacillus cereus group</taxon>
    </lineage>
</organism>
<keyword evidence="13 16" id="KW-0460">Magnesium</keyword>
<comment type="pathway">
    <text evidence="4 16">Purine metabolism; IMP biosynthesis via salvage pathway; IMP from hypoxanthine: step 1/1.</text>
</comment>
<keyword evidence="9 16" id="KW-0808">Transferase</keyword>
<dbReference type="PANTHER" id="PTHR43340">
    <property type="entry name" value="HYPOXANTHINE-GUANINE PHOSPHORIBOSYLTRANSFERASE"/>
    <property type="match status" value="1"/>
</dbReference>
<dbReference type="InterPro" id="IPR050408">
    <property type="entry name" value="HGPRT"/>
</dbReference>
<comment type="pathway">
    <text evidence="5">Purine metabolism; GMP biosynthesis via salvage pathway; GMP from guanine: step 1/1.</text>
</comment>
<dbReference type="GO" id="GO:0004422">
    <property type="term" value="F:hypoxanthine phosphoribosyltransferase activity"/>
    <property type="evidence" value="ECO:0007669"/>
    <property type="project" value="InterPro"/>
</dbReference>
<evidence type="ECO:0000256" key="10">
    <source>
        <dbReference type="ARBA" id="ARBA00022723"/>
    </source>
</evidence>
<sequence length="176" mass="20149">MNIEISEVLISEEELQTRIKEIALQIENDFKKEEIVLISVLKGSFIFTADLVRHIKNEVKIDFISASSYGNQTETTGQVKLLKDINMSISNKNVIIVEDIIDSGLTLQFLKEHFAMYKPKTLKICSLLDKPERRKVDLSVDYVGFRIPDEFIVGYGIDCAERYRNLPYIASVVTDK</sequence>
<evidence type="ECO:0000256" key="13">
    <source>
        <dbReference type="ARBA" id="ARBA00022842"/>
    </source>
</evidence>
<evidence type="ECO:0000256" key="11">
    <source>
        <dbReference type="ARBA" id="ARBA00022726"/>
    </source>
</evidence>
<dbReference type="InterPro" id="IPR029057">
    <property type="entry name" value="PRTase-like"/>
</dbReference>
<evidence type="ECO:0000256" key="9">
    <source>
        <dbReference type="ARBA" id="ARBA00022679"/>
    </source>
</evidence>
<evidence type="ECO:0000256" key="4">
    <source>
        <dbReference type="ARBA" id="ARBA00004669"/>
    </source>
</evidence>
<dbReference type="RefSeq" id="WP_071757998.1">
    <property type="nucleotide sequence ID" value="NZ_CBCSIO010000029.1"/>
</dbReference>
<accession>A0A1J9U757</accession>
<dbReference type="GO" id="GO:0000287">
    <property type="term" value="F:magnesium ion binding"/>
    <property type="evidence" value="ECO:0007669"/>
    <property type="project" value="TreeGrafter"/>
</dbReference>
<comment type="caution">
    <text evidence="18">The sequence shown here is derived from an EMBL/GenBank/DDBJ whole genome shotgun (WGS) entry which is preliminary data.</text>
</comment>
<dbReference type="GO" id="GO:0000166">
    <property type="term" value="F:nucleotide binding"/>
    <property type="evidence" value="ECO:0007669"/>
    <property type="project" value="UniProtKB-KW"/>
</dbReference>
<keyword evidence="8 16" id="KW-0328">Glycosyltransferase</keyword>
<evidence type="ECO:0000259" key="17">
    <source>
        <dbReference type="Pfam" id="PF00156"/>
    </source>
</evidence>
<dbReference type="FunFam" id="3.40.50.2020:FF:000006">
    <property type="entry name" value="Hypoxanthine phosphoribosyltransferase"/>
    <property type="match status" value="1"/>
</dbReference>
<dbReference type="PANTHER" id="PTHR43340:SF1">
    <property type="entry name" value="HYPOXANTHINE PHOSPHORIBOSYLTRANSFERASE"/>
    <property type="match status" value="1"/>
</dbReference>
<dbReference type="UniPathway" id="UPA00591">
    <property type="reaction ID" value="UER00648"/>
</dbReference>
<evidence type="ECO:0000256" key="7">
    <source>
        <dbReference type="ARBA" id="ARBA00022490"/>
    </source>
</evidence>
<name>A0A1J9U757_9BACI</name>
<evidence type="ECO:0000256" key="3">
    <source>
        <dbReference type="ARBA" id="ARBA00004496"/>
    </source>
</evidence>
<evidence type="ECO:0000313" key="18">
    <source>
        <dbReference type="EMBL" id="OJD65043.1"/>
    </source>
</evidence>
<comment type="catalytic activity">
    <reaction evidence="14">
        <text>GMP + diphosphate = guanine + 5-phospho-alpha-D-ribose 1-diphosphate</text>
        <dbReference type="Rhea" id="RHEA:25424"/>
        <dbReference type="ChEBI" id="CHEBI:16235"/>
        <dbReference type="ChEBI" id="CHEBI:33019"/>
        <dbReference type="ChEBI" id="CHEBI:58017"/>
        <dbReference type="ChEBI" id="CHEBI:58115"/>
        <dbReference type="EC" id="2.4.2.8"/>
    </reaction>
    <physiologicalReaction direction="right-to-left" evidence="14">
        <dbReference type="Rhea" id="RHEA:25426"/>
    </physiologicalReaction>
</comment>
<evidence type="ECO:0000256" key="6">
    <source>
        <dbReference type="ARBA" id="ARBA00008391"/>
    </source>
</evidence>
<comment type="function">
    <text evidence="2">Purine salvage pathway enzyme that catalyzes the transfer of the ribosyl-5-phosphate group from 5-phospho-alpha-D-ribose 1-diphosphate (PRPP) to the N9 position of the 6-oxopurines hypoxanthine and guanine to form the corresponding ribonucleotides IMP (inosine 5'-monophosphate) and GMP (guanosine 5'-monophosphate), with the release of PPi.</text>
</comment>
<evidence type="ECO:0000256" key="16">
    <source>
        <dbReference type="RuleBase" id="RU364099"/>
    </source>
</evidence>
<dbReference type="Pfam" id="PF00156">
    <property type="entry name" value="Pribosyltran"/>
    <property type="match status" value="1"/>
</dbReference>
<proteinExistence type="inferred from homology"/>
<comment type="subcellular location">
    <subcellularLocation>
        <location evidence="3 16">Cytoplasm</location>
    </subcellularLocation>
</comment>
<dbReference type="EC" id="2.4.2.8" evidence="16"/>
<dbReference type="InterPro" id="IPR000836">
    <property type="entry name" value="PRTase_dom"/>
</dbReference>
<dbReference type="SUPFAM" id="SSF53271">
    <property type="entry name" value="PRTase-like"/>
    <property type="match status" value="1"/>
</dbReference>
<dbReference type="AlphaFoldDB" id="A0A1J9U757"/>
<keyword evidence="7 16" id="KW-0963">Cytoplasm</keyword>
<evidence type="ECO:0000256" key="15">
    <source>
        <dbReference type="ARBA" id="ARBA00049402"/>
    </source>
</evidence>
<feature type="domain" description="Phosphoribosyltransferase" evidence="17">
    <location>
        <begin position="14"/>
        <end position="158"/>
    </location>
</feature>
<protein>
    <recommendedName>
        <fullName evidence="16">Hypoxanthine phosphoribosyltransferase</fullName>
        <ecNumber evidence="16">2.4.2.8</ecNumber>
    </recommendedName>
</protein>
<evidence type="ECO:0000256" key="14">
    <source>
        <dbReference type="ARBA" id="ARBA00048811"/>
    </source>
</evidence>
<evidence type="ECO:0000256" key="1">
    <source>
        <dbReference type="ARBA" id="ARBA00001946"/>
    </source>
</evidence>
<dbReference type="GO" id="GO:0032263">
    <property type="term" value="P:GMP salvage"/>
    <property type="evidence" value="ECO:0007669"/>
    <property type="project" value="TreeGrafter"/>
</dbReference>
<evidence type="ECO:0000256" key="5">
    <source>
        <dbReference type="ARBA" id="ARBA00004676"/>
    </source>
</evidence>
<comment type="cofactor">
    <cofactor evidence="1 16">
        <name>Mg(2+)</name>
        <dbReference type="ChEBI" id="CHEBI:18420"/>
    </cofactor>
</comment>
<dbReference type="GO" id="GO:0052657">
    <property type="term" value="F:guanine phosphoribosyltransferase activity"/>
    <property type="evidence" value="ECO:0007669"/>
    <property type="project" value="UniProtKB-ARBA"/>
</dbReference>
<dbReference type="GO" id="GO:0032264">
    <property type="term" value="P:IMP salvage"/>
    <property type="evidence" value="ECO:0007669"/>
    <property type="project" value="UniProtKB-UniPathway"/>
</dbReference>
<keyword evidence="11 16" id="KW-0660">Purine salvage</keyword>
<comment type="catalytic activity">
    <reaction evidence="15">
        <text>IMP + diphosphate = hypoxanthine + 5-phospho-alpha-D-ribose 1-diphosphate</text>
        <dbReference type="Rhea" id="RHEA:17973"/>
        <dbReference type="ChEBI" id="CHEBI:17368"/>
        <dbReference type="ChEBI" id="CHEBI:33019"/>
        <dbReference type="ChEBI" id="CHEBI:58017"/>
        <dbReference type="ChEBI" id="CHEBI:58053"/>
        <dbReference type="EC" id="2.4.2.8"/>
    </reaction>
    <physiologicalReaction direction="right-to-left" evidence="15">
        <dbReference type="Rhea" id="RHEA:17975"/>
    </physiologicalReaction>
</comment>
<dbReference type="Gene3D" id="3.40.50.2020">
    <property type="match status" value="1"/>
</dbReference>
<evidence type="ECO:0000256" key="8">
    <source>
        <dbReference type="ARBA" id="ARBA00022676"/>
    </source>
</evidence>
<dbReference type="GO" id="GO:0006178">
    <property type="term" value="P:guanine salvage"/>
    <property type="evidence" value="ECO:0007669"/>
    <property type="project" value="TreeGrafter"/>
</dbReference>
<dbReference type="InterPro" id="IPR005904">
    <property type="entry name" value="Hxn_phspho_trans"/>
</dbReference>
<dbReference type="NCBIfam" id="TIGR01203">
    <property type="entry name" value="HGPRTase"/>
    <property type="match status" value="1"/>
</dbReference>
<dbReference type="GO" id="GO:0046100">
    <property type="term" value="P:hypoxanthine metabolic process"/>
    <property type="evidence" value="ECO:0007669"/>
    <property type="project" value="TreeGrafter"/>
</dbReference>
<dbReference type="GO" id="GO:0006166">
    <property type="term" value="P:purine ribonucleoside salvage"/>
    <property type="evidence" value="ECO:0007669"/>
    <property type="project" value="UniProtKB-KW"/>
</dbReference>
<dbReference type="Proteomes" id="UP000181873">
    <property type="component" value="Unassembled WGS sequence"/>
</dbReference>
<dbReference type="CDD" id="cd06223">
    <property type="entry name" value="PRTases_typeI"/>
    <property type="match status" value="1"/>
</dbReference>
<keyword evidence="12 16" id="KW-0547">Nucleotide-binding</keyword>
<evidence type="ECO:0000256" key="2">
    <source>
        <dbReference type="ARBA" id="ARBA00002049"/>
    </source>
</evidence>
<keyword evidence="10 16" id="KW-0479">Metal-binding</keyword>
<dbReference type="EMBL" id="MAOE01000077">
    <property type="protein sequence ID" value="OJD65043.1"/>
    <property type="molecule type" value="Genomic_DNA"/>
</dbReference>
<dbReference type="GO" id="GO:0005829">
    <property type="term" value="C:cytosol"/>
    <property type="evidence" value="ECO:0007669"/>
    <property type="project" value="TreeGrafter"/>
</dbReference>
<evidence type="ECO:0000313" key="19">
    <source>
        <dbReference type="Proteomes" id="UP000181873"/>
    </source>
</evidence>
<reference evidence="18 19" key="1">
    <citation type="submission" date="2016-06" db="EMBL/GenBank/DDBJ databases">
        <title>First insights into the genetic diversity and population structure of in the Bacillus cereus group bacteria from diverse marine environments.</title>
        <authorList>
            <person name="Liu Y."/>
            <person name="Lai Q."/>
            <person name="Shao Z."/>
        </authorList>
    </citation>
    <scope>NUCLEOTIDE SEQUENCE [LARGE SCALE GENOMIC DNA]</scope>
    <source>
        <strain evidence="18 19">N35-10-2</strain>
    </source>
</reference>
<gene>
    <name evidence="18" type="ORF">BAU25_01180</name>
</gene>